<feature type="transmembrane region" description="Helical" evidence="6">
    <location>
        <begin position="351"/>
        <end position="376"/>
    </location>
</feature>
<dbReference type="Gene3D" id="1.20.1250.20">
    <property type="entry name" value="MFS general substrate transporter like domains"/>
    <property type="match status" value="1"/>
</dbReference>
<dbReference type="SUPFAM" id="SSF103473">
    <property type="entry name" value="MFS general substrate transporter"/>
    <property type="match status" value="1"/>
</dbReference>
<gene>
    <name evidence="8" type="ORF">ABW18_10265</name>
</gene>
<organism evidence="8 9">
    <name type="scientific">Gordonia jacobaea</name>
    <dbReference type="NCBI Taxonomy" id="122202"/>
    <lineage>
        <taxon>Bacteria</taxon>
        <taxon>Bacillati</taxon>
        <taxon>Actinomycetota</taxon>
        <taxon>Actinomycetes</taxon>
        <taxon>Mycobacteriales</taxon>
        <taxon>Gordoniaceae</taxon>
        <taxon>Gordonia</taxon>
    </lineage>
</organism>
<keyword evidence="4 6" id="KW-1133">Transmembrane helix</keyword>
<comment type="caution">
    <text evidence="8">The sequence shown here is derived from an EMBL/GenBank/DDBJ whole genome shotgun (WGS) entry which is preliminary data.</text>
</comment>
<feature type="transmembrane region" description="Helical" evidence="6">
    <location>
        <begin position="194"/>
        <end position="214"/>
    </location>
</feature>
<feature type="transmembrane region" description="Helical" evidence="6">
    <location>
        <begin position="259"/>
        <end position="285"/>
    </location>
</feature>
<dbReference type="InterPro" id="IPR020846">
    <property type="entry name" value="MFS_dom"/>
</dbReference>
<feature type="transmembrane region" description="Helical" evidence="6">
    <location>
        <begin position="291"/>
        <end position="314"/>
    </location>
</feature>
<dbReference type="InterPro" id="IPR036259">
    <property type="entry name" value="MFS_trans_sf"/>
</dbReference>
<keyword evidence="2" id="KW-0813">Transport</keyword>
<feature type="transmembrane region" description="Helical" evidence="6">
    <location>
        <begin position="135"/>
        <end position="156"/>
    </location>
</feature>
<feature type="transmembrane region" description="Helical" evidence="6">
    <location>
        <begin position="77"/>
        <end position="100"/>
    </location>
</feature>
<evidence type="ECO:0000256" key="6">
    <source>
        <dbReference type="SAM" id="Phobius"/>
    </source>
</evidence>
<sequence length="445" mass="45314">MRGRTISNVGVSLGYLLVLVDSTVLNVALPDIARSLGGSVAGQQWVVSAYLVTFGALLLSSGAIADRYGALRTYRVGVFLFVLTSVLCALAPTLLILIVLRAFQGAAAALIPGTTLALIGRMNPEPADRHRAIGLYALVTGCGFAAGPTVGGILIAAGGWRWIFLINVPVGVLALAWSRYFPADPKARDRGARLDVRGQVLAVVFFALVVVVIIETGERSPIAAWALIPTVCAAGLLYWSDRRSAAPAIPVRLLRIPPILRGTLYGFTIQVVMASTLFVASLYLINARGLSPLGAGLVLIAYTFGPCVLGPVVGRVVAARGPQLPALLGQSAAVVGSVAIAAVMFVGGPLWALIATMLIAGAALPLVIVPITGLVVAGAPAGSAGTAGGLFSASRQLGGAFGVAALGAVLASVGGADGAAWAMMAAAVVAAIALLGMVVRPHRVR</sequence>
<dbReference type="CDD" id="cd17321">
    <property type="entry name" value="MFS_MMR_MDR_like"/>
    <property type="match status" value="1"/>
</dbReference>
<evidence type="ECO:0000256" key="1">
    <source>
        <dbReference type="ARBA" id="ARBA00004651"/>
    </source>
</evidence>
<name>A0ABR5IDH1_9ACTN</name>
<evidence type="ECO:0000256" key="5">
    <source>
        <dbReference type="ARBA" id="ARBA00023136"/>
    </source>
</evidence>
<dbReference type="PROSITE" id="PS50850">
    <property type="entry name" value="MFS"/>
    <property type="match status" value="1"/>
</dbReference>
<evidence type="ECO:0000313" key="9">
    <source>
        <dbReference type="Proteomes" id="UP000037247"/>
    </source>
</evidence>
<reference evidence="8 9" key="1">
    <citation type="submission" date="2015-05" db="EMBL/GenBank/DDBJ databases">
        <title>Draft genome sequence of the bacterium Gordonia jacobaea a new member of the Gordonia genus.</title>
        <authorList>
            <person name="Jimenez-Galisteo G."/>
            <person name="Dominguez A."/>
            <person name="Munoz E."/>
            <person name="Vinas M."/>
        </authorList>
    </citation>
    <scope>NUCLEOTIDE SEQUENCE [LARGE SCALE GENOMIC DNA]</scope>
    <source>
        <strain evidence="9">mv1</strain>
    </source>
</reference>
<dbReference type="InterPro" id="IPR011701">
    <property type="entry name" value="MFS"/>
</dbReference>
<evidence type="ECO:0000313" key="8">
    <source>
        <dbReference type="EMBL" id="KNA91741.1"/>
    </source>
</evidence>
<feature type="transmembrane region" description="Helical" evidence="6">
    <location>
        <begin position="420"/>
        <end position="439"/>
    </location>
</feature>
<feature type="transmembrane region" description="Helical" evidence="6">
    <location>
        <begin position="106"/>
        <end position="123"/>
    </location>
</feature>
<feature type="transmembrane region" description="Helical" evidence="6">
    <location>
        <begin position="397"/>
        <end position="414"/>
    </location>
</feature>
<feature type="domain" description="Major facilitator superfamily (MFS) profile" evidence="7">
    <location>
        <begin position="7"/>
        <end position="445"/>
    </location>
</feature>
<evidence type="ECO:0000256" key="2">
    <source>
        <dbReference type="ARBA" id="ARBA00022448"/>
    </source>
</evidence>
<evidence type="ECO:0000256" key="4">
    <source>
        <dbReference type="ARBA" id="ARBA00022989"/>
    </source>
</evidence>
<feature type="transmembrane region" description="Helical" evidence="6">
    <location>
        <begin position="220"/>
        <end position="239"/>
    </location>
</feature>
<proteinExistence type="predicted"/>
<accession>A0ABR5IDH1</accession>
<dbReference type="PANTHER" id="PTHR42718">
    <property type="entry name" value="MAJOR FACILITATOR SUPERFAMILY MULTIDRUG TRANSPORTER MFSC"/>
    <property type="match status" value="1"/>
</dbReference>
<feature type="transmembrane region" description="Helical" evidence="6">
    <location>
        <begin position="162"/>
        <end position="182"/>
    </location>
</feature>
<dbReference type="Proteomes" id="UP000037247">
    <property type="component" value="Unassembled WGS sequence"/>
</dbReference>
<evidence type="ECO:0000259" key="7">
    <source>
        <dbReference type="PROSITE" id="PS50850"/>
    </source>
</evidence>
<feature type="transmembrane region" description="Helical" evidence="6">
    <location>
        <begin position="12"/>
        <end position="33"/>
    </location>
</feature>
<dbReference type="Pfam" id="PF07690">
    <property type="entry name" value="MFS_1"/>
    <property type="match status" value="1"/>
</dbReference>
<dbReference type="Gene3D" id="1.20.1720.10">
    <property type="entry name" value="Multidrug resistance protein D"/>
    <property type="match status" value="1"/>
</dbReference>
<protein>
    <recommendedName>
        <fullName evidence="7">Major facilitator superfamily (MFS) profile domain-containing protein</fullName>
    </recommendedName>
</protein>
<feature type="transmembrane region" description="Helical" evidence="6">
    <location>
        <begin position="45"/>
        <end position="65"/>
    </location>
</feature>
<comment type="subcellular location">
    <subcellularLocation>
        <location evidence="1">Cell membrane</location>
        <topology evidence="1">Multi-pass membrane protein</topology>
    </subcellularLocation>
</comment>
<dbReference type="EMBL" id="LDTZ01000016">
    <property type="protein sequence ID" value="KNA91741.1"/>
    <property type="molecule type" value="Genomic_DNA"/>
</dbReference>
<keyword evidence="3 6" id="KW-0812">Transmembrane</keyword>
<dbReference type="PRINTS" id="PR01036">
    <property type="entry name" value="TCRTETB"/>
</dbReference>
<keyword evidence="9" id="KW-1185">Reference proteome</keyword>
<dbReference type="PANTHER" id="PTHR42718:SF9">
    <property type="entry name" value="MAJOR FACILITATOR SUPERFAMILY MULTIDRUG TRANSPORTER MFSC"/>
    <property type="match status" value="1"/>
</dbReference>
<keyword evidence="5 6" id="KW-0472">Membrane</keyword>
<feature type="transmembrane region" description="Helical" evidence="6">
    <location>
        <begin position="326"/>
        <end position="345"/>
    </location>
</feature>
<evidence type="ECO:0000256" key="3">
    <source>
        <dbReference type="ARBA" id="ARBA00022692"/>
    </source>
</evidence>